<evidence type="ECO:0000313" key="2">
    <source>
        <dbReference type="Proteomes" id="UP000012065"/>
    </source>
</evidence>
<protein>
    <submittedName>
        <fullName evidence="1">Uncharacterized protein</fullName>
    </submittedName>
</protein>
<name>M5C5F0_THACB</name>
<reference evidence="1 2" key="1">
    <citation type="journal article" date="2013" name="J. Biotechnol.">
        <title>Establishment and interpretation of the genome sequence of the phytopathogenic fungus Rhizoctonia solani AG1-IB isolate 7/3/14.</title>
        <authorList>
            <person name="Wibberg D.W."/>
            <person name="Jelonek L.J."/>
            <person name="Rupp O.R."/>
            <person name="Hennig M.H."/>
            <person name="Eikmeyer F.E."/>
            <person name="Goesmann A.G."/>
            <person name="Hartmann A.H."/>
            <person name="Borriss R.B."/>
            <person name="Grosch R.G."/>
            <person name="Puehler A.P."/>
            <person name="Schlueter A.S."/>
        </authorList>
    </citation>
    <scope>NUCLEOTIDE SEQUENCE [LARGE SCALE GENOMIC DNA]</scope>
    <source>
        <strain evidence="2">AG1-IB / isolate 7/3/14</strain>
    </source>
</reference>
<dbReference type="EMBL" id="CAOJ01012911">
    <property type="protein sequence ID" value="CCO34320.1"/>
    <property type="molecule type" value="Genomic_DNA"/>
</dbReference>
<proteinExistence type="predicted"/>
<gene>
    <name evidence="1" type="ORF">BN14_08417</name>
</gene>
<accession>M5C5F0</accession>
<comment type="caution">
    <text evidence="1">The sequence shown here is derived from an EMBL/GenBank/DDBJ whole genome shotgun (WGS) entry which is preliminary data.</text>
</comment>
<organism evidence="1 2">
    <name type="scientific">Thanatephorus cucumeris (strain AG1-IB / isolate 7/3/14)</name>
    <name type="common">Lettuce bottom rot fungus</name>
    <name type="synonym">Rhizoctonia solani</name>
    <dbReference type="NCBI Taxonomy" id="1108050"/>
    <lineage>
        <taxon>Eukaryota</taxon>
        <taxon>Fungi</taxon>
        <taxon>Dikarya</taxon>
        <taxon>Basidiomycota</taxon>
        <taxon>Agaricomycotina</taxon>
        <taxon>Agaricomycetes</taxon>
        <taxon>Cantharellales</taxon>
        <taxon>Ceratobasidiaceae</taxon>
        <taxon>Rhizoctonia</taxon>
        <taxon>Rhizoctonia solani AG-1</taxon>
    </lineage>
</organism>
<dbReference type="HOGENOM" id="CLU_055499_0_0_1"/>
<sequence length="317" mass="35742">MAKRNDTPFICPTCVGERGLSSIGYFINRGSRATMRVAPRTSFMLVIYHLYPYTDLALALRDQITAALGAFFVSTACQTRLIHRIFQAEQAETMFDEISRDVPFHLAVIFMTESDPRGGWWHTSTYGNMKSSTVSEIDFLATCLDNLAEVARSAATARVFGISCGYNLRAEDTIKDILSYLHPTPYLSLVVPSTTTLLMCDFVPIFPELFLNLYYFGAALETSLFSAWGKSKEALELQVAIYPGDRLQYLKHEMCFNIERWDSITQRFNFNECDNVRMKIFPPSKDGKPAAVNLDGMWTVAGARAWSRQLTGQSFAK</sequence>
<evidence type="ECO:0000313" key="1">
    <source>
        <dbReference type="EMBL" id="CCO34320.1"/>
    </source>
</evidence>
<dbReference type="AlphaFoldDB" id="M5C5F0"/>
<dbReference type="Proteomes" id="UP000012065">
    <property type="component" value="Unassembled WGS sequence"/>
</dbReference>